<organism evidence="4 5">
    <name type="scientific">Actinacidiphila reveromycinica</name>
    <dbReference type="NCBI Taxonomy" id="659352"/>
    <lineage>
        <taxon>Bacteria</taxon>
        <taxon>Bacillati</taxon>
        <taxon>Actinomycetota</taxon>
        <taxon>Actinomycetes</taxon>
        <taxon>Kitasatosporales</taxon>
        <taxon>Streptomycetaceae</taxon>
        <taxon>Actinacidiphila</taxon>
    </lineage>
</organism>
<evidence type="ECO:0000256" key="2">
    <source>
        <dbReference type="ARBA" id="ARBA00023315"/>
    </source>
</evidence>
<reference evidence="4 5" key="2">
    <citation type="journal article" date="2011" name="J. Antibiot.">
        <title>Furaquinocins I and J: novel polyketide isoprenoid hybrid compounds from Streptomyces reveromyceticus SN-593.</title>
        <authorList>
            <person name="Panthee S."/>
            <person name="Takahashi S."/>
            <person name="Takagi H."/>
            <person name="Nogawa T."/>
            <person name="Oowada E."/>
            <person name="Uramoto M."/>
            <person name="Osada H."/>
        </authorList>
    </citation>
    <scope>NUCLEOTIDE SEQUENCE [LARGE SCALE GENOMIC DNA]</scope>
    <source>
        <strain evidence="4 5">SN-593</strain>
    </source>
</reference>
<dbReference type="KEGG" id="arev:RVR_2113"/>
<dbReference type="PANTHER" id="PTHR34069:SF2">
    <property type="entry name" value="BETA-KETOACYL-[ACYL-CARRIER-PROTEIN] SYNTHASE III"/>
    <property type="match status" value="1"/>
</dbReference>
<evidence type="ECO:0000313" key="4">
    <source>
        <dbReference type="EMBL" id="BBA96696.1"/>
    </source>
</evidence>
<dbReference type="PANTHER" id="PTHR34069">
    <property type="entry name" value="3-OXOACYL-[ACYL-CARRIER-PROTEIN] SYNTHASE 3"/>
    <property type="match status" value="1"/>
</dbReference>
<dbReference type="Pfam" id="PF08541">
    <property type="entry name" value="ACP_syn_III_C"/>
    <property type="match status" value="1"/>
</dbReference>
<gene>
    <name evidence="4" type="ORF">RVR_2113</name>
</gene>
<name>A0A7U3UQ80_9ACTN</name>
<feature type="domain" description="Beta-ketoacyl-[acyl-carrier-protein] synthase III C-terminal" evidence="3">
    <location>
        <begin position="219"/>
        <end position="307"/>
    </location>
</feature>
<sequence>MLYLERVGAFVPETSTSVQELGEPLDLTPSQVLLFTRFLGLDRVAVAPGVELADMLTSAGEDALGDTDRDKVRYLVHAHTMQHAAPPSQHTLEEVRRRLGLRNAAVFGLSHMNCVVGLYALQIARFLLDGAHPDDKVLVVTGDKILSHRIHLIPETTVMGEAAAAVLVGGDPSGDRILGRAVDVQGRFYQCLACPDDLRMEYKHMYADSLSAVMREAVEDAGIASADIAAILPHNVNRLSWKKICAELKIPVDRVYLDNVPKLGHCFSSDPFINLAAARDGARISPGDLVLMVSAGLGAAFAATVVQVGERSAP</sequence>
<dbReference type="GO" id="GO:0016747">
    <property type="term" value="F:acyltransferase activity, transferring groups other than amino-acyl groups"/>
    <property type="evidence" value="ECO:0007669"/>
    <property type="project" value="UniProtKB-ARBA"/>
</dbReference>
<proteinExistence type="predicted"/>
<dbReference type="RefSeq" id="WP_202233097.1">
    <property type="nucleotide sequence ID" value="NZ_AP018365.1"/>
</dbReference>
<keyword evidence="1" id="KW-0808">Transferase</keyword>
<dbReference type="InterPro" id="IPR013747">
    <property type="entry name" value="ACP_syn_III_C"/>
</dbReference>
<dbReference type="GO" id="GO:0044550">
    <property type="term" value="P:secondary metabolite biosynthetic process"/>
    <property type="evidence" value="ECO:0007669"/>
    <property type="project" value="TreeGrafter"/>
</dbReference>
<keyword evidence="5" id="KW-1185">Reference proteome</keyword>
<evidence type="ECO:0000256" key="1">
    <source>
        <dbReference type="ARBA" id="ARBA00022679"/>
    </source>
</evidence>
<evidence type="ECO:0000259" key="3">
    <source>
        <dbReference type="Pfam" id="PF08541"/>
    </source>
</evidence>
<dbReference type="Gene3D" id="3.40.47.10">
    <property type="match status" value="2"/>
</dbReference>
<dbReference type="AlphaFoldDB" id="A0A7U3UQ80"/>
<dbReference type="InterPro" id="IPR016039">
    <property type="entry name" value="Thiolase-like"/>
</dbReference>
<protein>
    <submittedName>
        <fullName evidence="4">Putative 3-oxoacyl-(Acyl carrier protein) synthase III</fullName>
    </submittedName>
</protein>
<reference evidence="4 5" key="3">
    <citation type="journal article" date="2011" name="Nat. Chem. Biol.">
        <title>Reveromycin A biosynthesis uses RevG and RevJ for stereospecific spiroacetal formation.</title>
        <authorList>
            <person name="Takahashi S."/>
            <person name="Toyoda A."/>
            <person name="Sekiyama Y."/>
            <person name="Takagi H."/>
            <person name="Nogawa T."/>
            <person name="Uramoto M."/>
            <person name="Suzuki R."/>
            <person name="Koshino H."/>
            <person name="Kumano T."/>
            <person name="Panthee S."/>
            <person name="Dairi T."/>
            <person name="Ishikawa J."/>
            <person name="Ikeda H."/>
            <person name="Sakaki Y."/>
            <person name="Osada H."/>
        </authorList>
    </citation>
    <scope>NUCLEOTIDE SEQUENCE [LARGE SCALE GENOMIC DNA]</scope>
    <source>
        <strain evidence="4 5">SN-593</strain>
    </source>
</reference>
<dbReference type="Proteomes" id="UP000595703">
    <property type="component" value="Chromosome"/>
</dbReference>
<dbReference type="EMBL" id="AP018365">
    <property type="protein sequence ID" value="BBA96696.1"/>
    <property type="molecule type" value="Genomic_DNA"/>
</dbReference>
<keyword evidence="2" id="KW-0012">Acyltransferase</keyword>
<reference evidence="4 5" key="4">
    <citation type="journal article" date="2020" name="Sci. Rep.">
        <title>beta-carboline chemical signals induce reveromycin production through a LuxR family regulator in Streptomyces sp. SN-593.</title>
        <authorList>
            <person name="Panthee S."/>
            <person name="Kito N."/>
            <person name="Hayashi T."/>
            <person name="Shimizu T."/>
            <person name="Ishikawa J."/>
            <person name="Hamamoto H."/>
            <person name="Osada H."/>
            <person name="Takahashi S."/>
        </authorList>
    </citation>
    <scope>NUCLEOTIDE SEQUENCE [LARGE SCALE GENOMIC DNA]</scope>
    <source>
        <strain evidence="4 5">SN-593</strain>
    </source>
</reference>
<evidence type="ECO:0000313" key="5">
    <source>
        <dbReference type="Proteomes" id="UP000595703"/>
    </source>
</evidence>
<dbReference type="SUPFAM" id="SSF53901">
    <property type="entry name" value="Thiolase-like"/>
    <property type="match status" value="1"/>
</dbReference>
<accession>A0A7U3UQ80</accession>
<reference evidence="4 5" key="1">
    <citation type="journal article" date="2010" name="J. Bacteriol.">
        <title>Biochemical characterization of a novel indole prenyltransferase from Streptomyces sp. SN-593.</title>
        <authorList>
            <person name="Takahashi S."/>
            <person name="Takagi H."/>
            <person name="Toyoda A."/>
            <person name="Uramoto M."/>
            <person name="Nogawa T."/>
            <person name="Ueki M."/>
            <person name="Sakaki Y."/>
            <person name="Osada H."/>
        </authorList>
    </citation>
    <scope>NUCLEOTIDE SEQUENCE [LARGE SCALE GENOMIC DNA]</scope>
    <source>
        <strain evidence="4 5">SN-593</strain>
    </source>
</reference>